<name>A0A6N9T328_9HYPH</name>
<accession>A0A6N9T328</accession>
<feature type="transmembrane region" description="Helical" evidence="6">
    <location>
        <begin position="99"/>
        <end position="118"/>
    </location>
</feature>
<evidence type="ECO:0000256" key="2">
    <source>
        <dbReference type="ARBA" id="ARBA00007524"/>
    </source>
</evidence>
<evidence type="ECO:0000313" key="8">
    <source>
        <dbReference type="Proteomes" id="UP000469011"/>
    </source>
</evidence>
<dbReference type="RefSeq" id="WP_163462660.1">
    <property type="nucleotide sequence ID" value="NZ_JAAAMG010000005.1"/>
</dbReference>
<keyword evidence="5 6" id="KW-0472">Membrane</keyword>
<dbReference type="PANTHER" id="PTHR10057">
    <property type="entry name" value="PERIPHERAL-TYPE BENZODIAZEPINE RECEPTOR"/>
    <property type="match status" value="1"/>
</dbReference>
<reference evidence="7 8" key="1">
    <citation type="submission" date="2020-01" db="EMBL/GenBank/DDBJ databases">
        <title>Jiella pacifica sp. nov.</title>
        <authorList>
            <person name="Xue Z."/>
            <person name="Zhu S."/>
            <person name="Chen J."/>
            <person name="Yang J."/>
        </authorList>
    </citation>
    <scope>NUCLEOTIDE SEQUENCE [LARGE SCALE GENOMIC DNA]</scope>
    <source>
        <strain evidence="7 8">40Bstr34</strain>
    </source>
</reference>
<evidence type="ECO:0000256" key="3">
    <source>
        <dbReference type="ARBA" id="ARBA00022692"/>
    </source>
</evidence>
<keyword evidence="3 6" id="KW-0812">Transmembrane</keyword>
<evidence type="ECO:0000313" key="7">
    <source>
        <dbReference type="EMBL" id="NDW04446.1"/>
    </source>
</evidence>
<comment type="caution">
    <text evidence="7">The sequence shown here is derived from an EMBL/GenBank/DDBJ whole genome shotgun (WGS) entry which is preliminary data.</text>
</comment>
<evidence type="ECO:0000256" key="4">
    <source>
        <dbReference type="ARBA" id="ARBA00022989"/>
    </source>
</evidence>
<keyword evidence="8" id="KW-1185">Reference proteome</keyword>
<keyword evidence="4 6" id="KW-1133">Transmembrane helix</keyword>
<evidence type="ECO:0000256" key="6">
    <source>
        <dbReference type="SAM" id="Phobius"/>
    </source>
</evidence>
<dbReference type="Pfam" id="PF03073">
    <property type="entry name" value="TspO_MBR"/>
    <property type="match status" value="1"/>
</dbReference>
<dbReference type="InterPro" id="IPR004307">
    <property type="entry name" value="TspO_MBR"/>
</dbReference>
<comment type="subcellular location">
    <subcellularLocation>
        <location evidence="1">Membrane</location>
        <topology evidence="1">Multi-pass membrane protein</topology>
    </subcellularLocation>
</comment>
<organism evidence="7 8">
    <name type="scientific">Jiella pacifica</name>
    <dbReference type="NCBI Taxonomy" id="2696469"/>
    <lineage>
        <taxon>Bacteria</taxon>
        <taxon>Pseudomonadati</taxon>
        <taxon>Pseudomonadota</taxon>
        <taxon>Alphaproteobacteria</taxon>
        <taxon>Hyphomicrobiales</taxon>
        <taxon>Aurantimonadaceae</taxon>
        <taxon>Jiella</taxon>
    </lineage>
</organism>
<dbReference type="CDD" id="cd15904">
    <property type="entry name" value="TSPO_MBR"/>
    <property type="match status" value="1"/>
</dbReference>
<gene>
    <name evidence="7" type="ORF">GTK09_08375</name>
</gene>
<protein>
    <submittedName>
        <fullName evidence="7">Tryptophan-rich sensory protein</fullName>
    </submittedName>
</protein>
<feature type="transmembrane region" description="Helical" evidence="6">
    <location>
        <begin position="75"/>
        <end position="93"/>
    </location>
</feature>
<dbReference type="PANTHER" id="PTHR10057:SF0">
    <property type="entry name" value="TRANSLOCATOR PROTEIN"/>
    <property type="match status" value="1"/>
</dbReference>
<evidence type="ECO:0000256" key="1">
    <source>
        <dbReference type="ARBA" id="ARBA00004141"/>
    </source>
</evidence>
<dbReference type="PIRSF" id="PIRSF005859">
    <property type="entry name" value="PBR"/>
    <property type="match status" value="1"/>
</dbReference>
<dbReference type="Gene3D" id="1.20.1260.100">
    <property type="entry name" value="TspO/MBR protein"/>
    <property type="match status" value="1"/>
</dbReference>
<dbReference type="GO" id="GO:0016020">
    <property type="term" value="C:membrane"/>
    <property type="evidence" value="ECO:0007669"/>
    <property type="project" value="UniProtKB-SubCell"/>
</dbReference>
<dbReference type="EMBL" id="JAAAMG010000005">
    <property type="protein sequence ID" value="NDW04446.1"/>
    <property type="molecule type" value="Genomic_DNA"/>
</dbReference>
<dbReference type="AlphaFoldDB" id="A0A6N9T328"/>
<feature type="transmembrane region" description="Helical" evidence="6">
    <location>
        <begin position="125"/>
        <end position="148"/>
    </location>
</feature>
<dbReference type="Proteomes" id="UP000469011">
    <property type="component" value="Unassembled WGS sequence"/>
</dbReference>
<comment type="similarity">
    <text evidence="2">Belongs to the TspO/BZRP family.</text>
</comment>
<dbReference type="InterPro" id="IPR038330">
    <property type="entry name" value="TspO/MBR-related_sf"/>
</dbReference>
<dbReference type="FunFam" id="1.20.1260.100:FF:000001">
    <property type="entry name" value="translocator protein 2"/>
    <property type="match status" value="1"/>
</dbReference>
<evidence type="ECO:0000256" key="5">
    <source>
        <dbReference type="ARBA" id="ARBA00023136"/>
    </source>
</evidence>
<dbReference type="GO" id="GO:0033013">
    <property type="term" value="P:tetrapyrrole metabolic process"/>
    <property type="evidence" value="ECO:0007669"/>
    <property type="project" value="UniProtKB-ARBA"/>
</dbReference>
<sequence length="149" mass="16311">MSRYLALPLFLLLSVGGGALIGLSVETGGWYAELAKPSFNPPDWVFAPVWGTLYILIGVAGWRVWRAGIGTAQKLWWLQLALNVAWPPVFFSAHMLGAALIVILALDAAVVAFVAAAWRTERVSALLFLPYLAWVAYASLLNAALWWLN</sequence>
<proteinExistence type="inferred from homology"/>
<feature type="transmembrane region" description="Helical" evidence="6">
    <location>
        <begin position="44"/>
        <end position="63"/>
    </location>
</feature>